<dbReference type="GO" id="GO:0035438">
    <property type="term" value="F:cyclic-di-GMP binding"/>
    <property type="evidence" value="ECO:0007669"/>
    <property type="project" value="InterPro"/>
</dbReference>
<accession>A0A085W075</accession>
<name>A0A085W075_9BACT</name>
<protein>
    <submittedName>
        <fullName evidence="3">Type IV pilus assembly PilZ</fullName>
    </submittedName>
</protein>
<dbReference type="AlphaFoldDB" id="A0A085W075"/>
<dbReference type="SUPFAM" id="SSF141371">
    <property type="entry name" value="PilZ domain-like"/>
    <property type="match status" value="1"/>
</dbReference>
<proteinExistence type="predicted"/>
<evidence type="ECO:0000313" key="3">
    <source>
        <dbReference type="EMBL" id="KFE61088.1"/>
    </source>
</evidence>
<keyword evidence="4" id="KW-1185">Reference proteome</keyword>
<dbReference type="Proteomes" id="UP000028725">
    <property type="component" value="Unassembled WGS sequence"/>
</dbReference>
<feature type="domain" description="PilZ" evidence="2">
    <location>
        <begin position="167"/>
        <end position="264"/>
    </location>
</feature>
<organism evidence="3 4">
    <name type="scientific">Hyalangium minutum</name>
    <dbReference type="NCBI Taxonomy" id="394096"/>
    <lineage>
        <taxon>Bacteria</taxon>
        <taxon>Pseudomonadati</taxon>
        <taxon>Myxococcota</taxon>
        <taxon>Myxococcia</taxon>
        <taxon>Myxococcales</taxon>
        <taxon>Cystobacterineae</taxon>
        <taxon>Archangiaceae</taxon>
        <taxon>Hyalangium</taxon>
    </lineage>
</organism>
<evidence type="ECO:0000256" key="1">
    <source>
        <dbReference type="SAM" id="MobiDB-lite"/>
    </source>
</evidence>
<dbReference type="EMBL" id="JMCB01000025">
    <property type="protein sequence ID" value="KFE61088.1"/>
    <property type="molecule type" value="Genomic_DNA"/>
</dbReference>
<comment type="caution">
    <text evidence="3">The sequence shown here is derived from an EMBL/GenBank/DDBJ whole genome shotgun (WGS) entry which is preliminary data.</text>
</comment>
<dbReference type="InterPro" id="IPR009875">
    <property type="entry name" value="PilZ_domain"/>
</dbReference>
<dbReference type="Pfam" id="PF07238">
    <property type="entry name" value="PilZ"/>
    <property type="match status" value="1"/>
</dbReference>
<evidence type="ECO:0000259" key="2">
    <source>
        <dbReference type="Pfam" id="PF07238"/>
    </source>
</evidence>
<dbReference type="STRING" id="394096.DB31_4523"/>
<reference evidence="3 4" key="1">
    <citation type="submission" date="2014-04" db="EMBL/GenBank/DDBJ databases">
        <title>Genome assembly of Hyalangium minutum DSM 14724.</title>
        <authorList>
            <person name="Sharma G."/>
            <person name="Subramanian S."/>
        </authorList>
    </citation>
    <scope>NUCLEOTIDE SEQUENCE [LARGE SCALE GENOMIC DNA]</scope>
    <source>
        <strain evidence="3 4">DSM 14724</strain>
    </source>
</reference>
<sequence>MLLTVEALARRCLRRSVRMTSPASKVAPKLIQNTGGLESGTINGGTRMAAPAEGTGLPMHFGCLEELQEIRDSSGGRGPRSHRNGAPKMDLPQSGTSGKVHSARRGAYHPAMSINGWLQEFRALHKRARAKQLKEDEKPLYLQAREQFARALTAAQGMTLKPGEMARQTFRVAQAMQIELSLSVGIVRAMTLDVSKGGFSVVLGKPPADNEMVGYTLRMPDGADPIIGRAKVVASRKQIGNYRLSFAFQGMSEYDQERLETVLFDAALSRIPG</sequence>
<feature type="region of interest" description="Disordered" evidence="1">
    <location>
        <begin position="71"/>
        <end position="101"/>
    </location>
</feature>
<gene>
    <name evidence="3" type="ORF">DB31_4523</name>
</gene>
<dbReference type="Gene3D" id="2.40.10.220">
    <property type="entry name" value="predicted glycosyltransferase like domains"/>
    <property type="match status" value="1"/>
</dbReference>
<evidence type="ECO:0000313" key="4">
    <source>
        <dbReference type="Proteomes" id="UP000028725"/>
    </source>
</evidence>